<gene>
    <name evidence="2" type="ORF">LTR77_007831</name>
</gene>
<evidence type="ECO:0000313" key="2">
    <source>
        <dbReference type="EMBL" id="KAK5167101.1"/>
    </source>
</evidence>
<dbReference type="AlphaFoldDB" id="A0AAV9P3N0"/>
<dbReference type="RefSeq" id="XP_064656909.1">
    <property type="nucleotide sequence ID" value="XM_064805067.1"/>
</dbReference>
<protein>
    <submittedName>
        <fullName evidence="2">Uncharacterized protein</fullName>
    </submittedName>
</protein>
<dbReference type="EMBL" id="JAVRRT010000012">
    <property type="protein sequence ID" value="KAK5167101.1"/>
    <property type="molecule type" value="Genomic_DNA"/>
</dbReference>
<organism evidence="2 3">
    <name type="scientific">Saxophila tyrrhenica</name>
    <dbReference type="NCBI Taxonomy" id="1690608"/>
    <lineage>
        <taxon>Eukaryota</taxon>
        <taxon>Fungi</taxon>
        <taxon>Dikarya</taxon>
        <taxon>Ascomycota</taxon>
        <taxon>Pezizomycotina</taxon>
        <taxon>Dothideomycetes</taxon>
        <taxon>Dothideomycetidae</taxon>
        <taxon>Mycosphaerellales</taxon>
        <taxon>Extremaceae</taxon>
        <taxon>Saxophila</taxon>
    </lineage>
</organism>
<comment type="caution">
    <text evidence="2">The sequence shown here is derived from an EMBL/GenBank/DDBJ whole genome shotgun (WGS) entry which is preliminary data.</text>
</comment>
<accession>A0AAV9P3N0</accession>
<evidence type="ECO:0000313" key="3">
    <source>
        <dbReference type="Proteomes" id="UP001337655"/>
    </source>
</evidence>
<reference evidence="2 3" key="1">
    <citation type="submission" date="2023-08" db="EMBL/GenBank/DDBJ databases">
        <title>Black Yeasts Isolated from many extreme environments.</title>
        <authorList>
            <person name="Coleine C."/>
            <person name="Stajich J.E."/>
            <person name="Selbmann L."/>
        </authorList>
    </citation>
    <scope>NUCLEOTIDE SEQUENCE [LARGE SCALE GENOMIC DNA]</scope>
    <source>
        <strain evidence="2 3">CCFEE 5935</strain>
    </source>
</reference>
<feature type="compositionally biased region" description="Basic and acidic residues" evidence="1">
    <location>
        <begin position="40"/>
        <end position="58"/>
    </location>
</feature>
<feature type="region of interest" description="Disordered" evidence="1">
    <location>
        <begin position="40"/>
        <end position="62"/>
    </location>
</feature>
<evidence type="ECO:0000256" key="1">
    <source>
        <dbReference type="SAM" id="MobiDB-lite"/>
    </source>
</evidence>
<name>A0AAV9P3N0_9PEZI</name>
<dbReference type="Proteomes" id="UP001337655">
    <property type="component" value="Unassembled WGS sequence"/>
</dbReference>
<sequence length="233" mass="26686">MNQTMNHPQTSRLEQLPAELQAHISHHLLLQPEPLRIRTESKAEGPPNKDECAPHDDGDPSTVTTIPPAIPSIAQTSRSLRNQALPIYFSSNTFVLESETYLSDMPHRIPPSLTPWLELFDRHANDTARIGCSGWVPYLCCQATLFGSIQKTDGISYYWDSELETSDWGARRLEAMSRLSLATRSRFSRWVQMLFEACYVDWKDKLDWYREKYESGLDNGFVIVRNAEKCPPQ</sequence>
<proteinExistence type="predicted"/>
<keyword evidence="3" id="KW-1185">Reference proteome</keyword>
<dbReference type="GeneID" id="89929166"/>